<dbReference type="InterPro" id="IPR027417">
    <property type="entry name" value="P-loop_NTPase"/>
</dbReference>
<sequence>MKKIVDVSGFGHSGKSAVSEFLADHEVFFSFPINVEFELFRVRGGLVDLYYSIYHNWNLIRSNESIHAFEKLVKRIGEIQNYSRISTMWRSSGHGYNNFFGNSFISLSLEYINDIILFKQDTFWPYARLYQSSFVLLLGKVKSKLFNKLSTQTVLYTNRNDFLIKTSNYVHKLFNNVCDNNASNIVLNNAFDPFNPSVCLNMVENSYSIVVDRDPRDIYASLLNSAIGFIPEFEIENNFFELKKMIVGSNDVDEFILRYKTIKGNVENISHDRLLRIRYEDFVLNHEVSKTIIFSFLGITNFNKKSKVFFNQDDSKLNIGIWKKYRDLPEIAKIEKELAEYCYQL</sequence>
<proteinExistence type="predicted"/>
<dbReference type="Proteomes" id="UP001598114">
    <property type="component" value="Unassembled WGS sequence"/>
</dbReference>
<keyword evidence="2" id="KW-1185">Reference proteome</keyword>
<evidence type="ECO:0000313" key="1">
    <source>
        <dbReference type="EMBL" id="MFD3275468.1"/>
    </source>
</evidence>
<evidence type="ECO:0000313" key="2">
    <source>
        <dbReference type="Proteomes" id="UP001598114"/>
    </source>
</evidence>
<name>A0ABW6CZB0_9BACT</name>
<dbReference type="RefSeq" id="WP_377975431.1">
    <property type="nucleotide sequence ID" value="NZ_JBBKYA010000002.1"/>
</dbReference>
<comment type="caution">
    <text evidence="1">The sequence shown here is derived from an EMBL/GenBank/DDBJ whole genome shotgun (WGS) entry which is preliminary data.</text>
</comment>
<dbReference type="SUPFAM" id="SSF52540">
    <property type="entry name" value="P-loop containing nucleoside triphosphate hydrolases"/>
    <property type="match status" value="1"/>
</dbReference>
<protein>
    <recommendedName>
        <fullName evidence="3">Sulfotransferase</fullName>
    </recommendedName>
</protein>
<dbReference type="Gene3D" id="3.40.50.300">
    <property type="entry name" value="P-loop containing nucleotide triphosphate hydrolases"/>
    <property type="match status" value="1"/>
</dbReference>
<reference evidence="1 2" key="1">
    <citation type="submission" date="2024-03" db="EMBL/GenBank/DDBJ databases">
        <title>Aquirufa genome sequencing.</title>
        <authorList>
            <person name="Pitt A."/>
            <person name="Hahn M.W."/>
        </authorList>
    </citation>
    <scope>NUCLEOTIDE SEQUENCE [LARGE SCALE GENOMIC DNA]</scope>
    <source>
        <strain evidence="1 2">PLAD-142S6K</strain>
    </source>
</reference>
<organism evidence="1 2">
    <name type="scientific">Aquirufa echingensis</name>
    <dbReference type="NCBI Taxonomy" id="3096516"/>
    <lineage>
        <taxon>Bacteria</taxon>
        <taxon>Pseudomonadati</taxon>
        <taxon>Bacteroidota</taxon>
        <taxon>Cytophagia</taxon>
        <taxon>Cytophagales</taxon>
        <taxon>Flectobacillaceae</taxon>
        <taxon>Aquirufa</taxon>
    </lineage>
</organism>
<gene>
    <name evidence="1" type="ORF">SKC38_04410</name>
</gene>
<dbReference type="EMBL" id="JBBKYA010000002">
    <property type="protein sequence ID" value="MFD3275468.1"/>
    <property type="molecule type" value="Genomic_DNA"/>
</dbReference>
<evidence type="ECO:0008006" key="3">
    <source>
        <dbReference type="Google" id="ProtNLM"/>
    </source>
</evidence>
<accession>A0ABW6CZB0</accession>